<comment type="caution">
    <text evidence="3">The sequence shown here is derived from an EMBL/GenBank/DDBJ whole genome shotgun (WGS) entry which is preliminary data.</text>
</comment>
<feature type="signal peptide" evidence="2">
    <location>
        <begin position="1"/>
        <end position="26"/>
    </location>
</feature>
<accession>A0A2G9HUY9</accession>
<keyword evidence="2" id="KW-0732">Signal</keyword>
<organism evidence="3 4">
    <name type="scientific">Handroanthus impetiginosus</name>
    <dbReference type="NCBI Taxonomy" id="429701"/>
    <lineage>
        <taxon>Eukaryota</taxon>
        <taxon>Viridiplantae</taxon>
        <taxon>Streptophyta</taxon>
        <taxon>Embryophyta</taxon>
        <taxon>Tracheophyta</taxon>
        <taxon>Spermatophyta</taxon>
        <taxon>Magnoliopsida</taxon>
        <taxon>eudicotyledons</taxon>
        <taxon>Gunneridae</taxon>
        <taxon>Pentapetalae</taxon>
        <taxon>asterids</taxon>
        <taxon>lamiids</taxon>
        <taxon>Lamiales</taxon>
        <taxon>Bignoniaceae</taxon>
        <taxon>Crescentiina</taxon>
        <taxon>Tabebuia alliance</taxon>
        <taxon>Handroanthus</taxon>
    </lineage>
</organism>
<sequence>MATAKFVGTIVRVLLICFILLQAAETKYISYDALRIGDPTNLSQERRVPPVEAPRLSSRRSLKMQRCEDETG</sequence>
<evidence type="ECO:0000313" key="4">
    <source>
        <dbReference type="Proteomes" id="UP000231279"/>
    </source>
</evidence>
<name>A0A2G9HUY9_9LAMI</name>
<evidence type="ECO:0000313" key="3">
    <source>
        <dbReference type="EMBL" id="PIN21336.1"/>
    </source>
</evidence>
<reference evidence="4" key="1">
    <citation type="journal article" date="2018" name="Gigascience">
        <title>Genome assembly of the Pink Ipe (Handroanthus impetiginosus, Bignoniaceae), a highly valued, ecologically keystone Neotropical timber forest tree.</title>
        <authorList>
            <person name="Silva-Junior O.B."/>
            <person name="Grattapaglia D."/>
            <person name="Novaes E."/>
            <person name="Collevatti R.G."/>
        </authorList>
    </citation>
    <scope>NUCLEOTIDE SEQUENCE [LARGE SCALE GENOMIC DNA]</scope>
    <source>
        <strain evidence="4">cv. UFG-1</strain>
    </source>
</reference>
<keyword evidence="4" id="KW-1185">Reference proteome</keyword>
<proteinExistence type="predicted"/>
<dbReference type="EMBL" id="NKXS01000956">
    <property type="protein sequence ID" value="PIN21336.1"/>
    <property type="molecule type" value="Genomic_DNA"/>
</dbReference>
<feature type="region of interest" description="Disordered" evidence="1">
    <location>
        <begin position="41"/>
        <end position="72"/>
    </location>
</feature>
<evidence type="ECO:0000256" key="1">
    <source>
        <dbReference type="SAM" id="MobiDB-lite"/>
    </source>
</evidence>
<protein>
    <submittedName>
        <fullName evidence="3">Uncharacterized protein</fullName>
    </submittedName>
</protein>
<dbReference type="Proteomes" id="UP000231279">
    <property type="component" value="Unassembled WGS sequence"/>
</dbReference>
<evidence type="ECO:0000256" key="2">
    <source>
        <dbReference type="SAM" id="SignalP"/>
    </source>
</evidence>
<gene>
    <name evidence="3" type="ORF">CDL12_05972</name>
</gene>
<feature type="chain" id="PRO_5013587335" evidence="2">
    <location>
        <begin position="27"/>
        <end position="72"/>
    </location>
</feature>
<dbReference type="AlphaFoldDB" id="A0A2G9HUY9"/>